<keyword evidence="5" id="KW-0804">Transcription</keyword>
<dbReference type="InterPro" id="IPR016032">
    <property type="entry name" value="Sig_transdc_resp-reg_C-effctor"/>
</dbReference>
<dbReference type="PROSITE" id="PS50110">
    <property type="entry name" value="RESPONSE_REGULATORY"/>
    <property type="match status" value="1"/>
</dbReference>
<gene>
    <name evidence="8" type="ORF">EDM21_23415</name>
</gene>
<keyword evidence="6" id="KW-0597">Phosphoprotein</keyword>
<dbReference type="SMART" id="SM00448">
    <property type="entry name" value="REC"/>
    <property type="match status" value="1"/>
</dbReference>
<dbReference type="GO" id="GO:0000160">
    <property type="term" value="P:phosphorelay signal transduction system"/>
    <property type="evidence" value="ECO:0007669"/>
    <property type="project" value="UniProtKB-KW"/>
</dbReference>
<dbReference type="SUPFAM" id="SSF46894">
    <property type="entry name" value="C-terminal effector domain of the bipartite response regulators"/>
    <property type="match status" value="1"/>
</dbReference>
<dbReference type="Pfam" id="PF00072">
    <property type="entry name" value="Response_reg"/>
    <property type="match status" value="1"/>
</dbReference>
<evidence type="ECO:0000313" key="9">
    <source>
        <dbReference type="Proteomes" id="UP000490800"/>
    </source>
</evidence>
<dbReference type="Pfam" id="PF03704">
    <property type="entry name" value="BTAD"/>
    <property type="match status" value="1"/>
</dbReference>
<dbReference type="PANTHER" id="PTHR35807">
    <property type="entry name" value="TRANSCRIPTIONAL REGULATOR REDD-RELATED"/>
    <property type="match status" value="1"/>
</dbReference>
<evidence type="ECO:0000256" key="1">
    <source>
        <dbReference type="ARBA" id="ARBA00005820"/>
    </source>
</evidence>
<dbReference type="EMBL" id="RHLK01000024">
    <property type="protein sequence ID" value="MVP02436.1"/>
    <property type="molecule type" value="Genomic_DNA"/>
</dbReference>
<dbReference type="SMART" id="SM01043">
    <property type="entry name" value="BTAD"/>
    <property type="match status" value="1"/>
</dbReference>
<dbReference type="RefSeq" id="WP_157338793.1">
    <property type="nucleotide sequence ID" value="NZ_RHLK01000024.1"/>
</dbReference>
<evidence type="ECO:0000256" key="3">
    <source>
        <dbReference type="ARBA" id="ARBA00023015"/>
    </source>
</evidence>
<keyword evidence="9" id="KW-1185">Reference proteome</keyword>
<dbReference type="GO" id="GO:0003677">
    <property type="term" value="F:DNA binding"/>
    <property type="evidence" value="ECO:0007669"/>
    <property type="project" value="UniProtKB-KW"/>
</dbReference>
<organism evidence="8 9">
    <name type="scientific">Paenibacillus lutrae</name>
    <dbReference type="NCBI Taxonomy" id="2078573"/>
    <lineage>
        <taxon>Bacteria</taxon>
        <taxon>Bacillati</taxon>
        <taxon>Bacillota</taxon>
        <taxon>Bacilli</taxon>
        <taxon>Bacillales</taxon>
        <taxon>Paenibacillaceae</taxon>
        <taxon>Paenibacillus</taxon>
    </lineage>
</organism>
<dbReference type="InterPro" id="IPR036388">
    <property type="entry name" value="WH-like_DNA-bd_sf"/>
</dbReference>
<dbReference type="SUPFAM" id="SSF52172">
    <property type="entry name" value="CheY-like"/>
    <property type="match status" value="1"/>
</dbReference>
<dbReference type="Pfam" id="PF00486">
    <property type="entry name" value="Trans_reg_C"/>
    <property type="match status" value="1"/>
</dbReference>
<dbReference type="InterPro" id="IPR005158">
    <property type="entry name" value="BTAD"/>
</dbReference>
<dbReference type="PANTHER" id="PTHR35807:SF2">
    <property type="entry name" value="TRANSCRIPTIONAL ACTIVATOR DOMAIN"/>
    <property type="match status" value="1"/>
</dbReference>
<dbReference type="InterPro" id="IPR001789">
    <property type="entry name" value="Sig_transdc_resp-reg_receiver"/>
</dbReference>
<dbReference type="GO" id="GO:0006355">
    <property type="term" value="P:regulation of DNA-templated transcription"/>
    <property type="evidence" value="ECO:0007669"/>
    <property type="project" value="InterPro"/>
</dbReference>
<comment type="similarity">
    <text evidence="1">Belongs to the AfsR/DnrI/RedD regulatory family.</text>
</comment>
<dbReference type="SUPFAM" id="SSF48452">
    <property type="entry name" value="TPR-like"/>
    <property type="match status" value="1"/>
</dbReference>
<dbReference type="OrthoDB" id="3190595at2"/>
<sequence length="377" mass="43375">MKAILIDDEKPALLHLERLIEQDGRIGVAATFTSAKAGLDYLSGHPVDIVFLDIGMPEMNGLEAAEQIQQLNRDVRIVYITASSDHAIEAFELYALDYLLKPVHAARFAKTLDRIEDSLGGQNPKSAARKEWNKPAVLSFQRLTPLYGDPKASGTKKWRTLKAQELFAYLLHYKGQWVPKTRILDTVWPEYAPDKAMTHLHTSIYQIRKQLKEWGVLSTVEFGLNSYRLKQEGMLTDADLFERVSEEPIRTEQEREQAESVLALYKGDYLEEHDYSWAQPRKDELHQRYVQLVHALAEYDLDHGRAKEAIQRLSVLQKEDPYSDEVCRLFLHAYAQLKDMHLLRHHYESFQELLDADLGVAPAPQTIQCFRKLTSES</sequence>
<dbReference type="Gene3D" id="3.40.50.2300">
    <property type="match status" value="1"/>
</dbReference>
<dbReference type="Gene3D" id="1.10.10.10">
    <property type="entry name" value="Winged helix-like DNA-binding domain superfamily/Winged helix DNA-binding domain"/>
    <property type="match status" value="1"/>
</dbReference>
<feature type="modified residue" description="4-aspartylphosphate" evidence="6">
    <location>
        <position position="53"/>
    </location>
</feature>
<accession>A0A7X3K1Z1</accession>
<comment type="caution">
    <text evidence="8">The sequence shown here is derived from an EMBL/GenBank/DDBJ whole genome shotgun (WGS) entry which is preliminary data.</text>
</comment>
<name>A0A7X3K1Z1_9BACL</name>
<keyword evidence="4" id="KW-0238">DNA-binding</keyword>
<dbReference type="InterPro" id="IPR001867">
    <property type="entry name" value="OmpR/PhoB-type_DNA-bd"/>
</dbReference>
<evidence type="ECO:0000256" key="5">
    <source>
        <dbReference type="ARBA" id="ARBA00023163"/>
    </source>
</evidence>
<evidence type="ECO:0000313" key="8">
    <source>
        <dbReference type="EMBL" id="MVP02436.1"/>
    </source>
</evidence>
<dbReference type="InterPro" id="IPR011006">
    <property type="entry name" value="CheY-like_superfamily"/>
</dbReference>
<keyword evidence="3" id="KW-0805">Transcription regulation</keyword>
<evidence type="ECO:0000259" key="7">
    <source>
        <dbReference type="PROSITE" id="PS50110"/>
    </source>
</evidence>
<proteinExistence type="inferred from homology"/>
<dbReference type="InterPro" id="IPR011990">
    <property type="entry name" value="TPR-like_helical_dom_sf"/>
</dbReference>
<evidence type="ECO:0000256" key="6">
    <source>
        <dbReference type="PROSITE-ProRule" id="PRU00169"/>
    </source>
</evidence>
<dbReference type="AlphaFoldDB" id="A0A7X3K1Z1"/>
<feature type="domain" description="Response regulatory" evidence="7">
    <location>
        <begin position="2"/>
        <end position="116"/>
    </location>
</feature>
<dbReference type="Proteomes" id="UP000490800">
    <property type="component" value="Unassembled WGS sequence"/>
</dbReference>
<evidence type="ECO:0000256" key="2">
    <source>
        <dbReference type="ARBA" id="ARBA00023012"/>
    </source>
</evidence>
<reference evidence="8 9" key="1">
    <citation type="journal article" date="2019" name="Microorganisms">
        <title>Paenibacillus lutrae sp. nov., A Chitinolytic Species Isolated from A River Otter in Castril Natural Park, Granada, Spain.</title>
        <authorList>
            <person name="Rodriguez M."/>
            <person name="Reina J.C."/>
            <person name="Bejar V."/>
            <person name="Llamas I."/>
        </authorList>
    </citation>
    <scope>NUCLEOTIDE SEQUENCE [LARGE SCALE GENOMIC DNA]</scope>
    <source>
        <strain evidence="8 9">N10</strain>
    </source>
</reference>
<dbReference type="Gene3D" id="1.25.40.10">
    <property type="entry name" value="Tetratricopeptide repeat domain"/>
    <property type="match status" value="1"/>
</dbReference>
<protein>
    <submittedName>
        <fullName evidence="8">Response regulator</fullName>
    </submittedName>
</protein>
<dbReference type="InterPro" id="IPR051677">
    <property type="entry name" value="AfsR-DnrI-RedD_regulator"/>
</dbReference>
<keyword evidence="2" id="KW-0902">Two-component regulatory system</keyword>
<evidence type="ECO:0000256" key="4">
    <source>
        <dbReference type="ARBA" id="ARBA00023125"/>
    </source>
</evidence>